<dbReference type="Proteomes" id="UP001341840">
    <property type="component" value="Unassembled WGS sequence"/>
</dbReference>
<dbReference type="EMBL" id="JASCZI010090762">
    <property type="protein sequence ID" value="MED6146187.1"/>
    <property type="molecule type" value="Genomic_DNA"/>
</dbReference>
<sequence>MRRRRGKRERSSPPPPLRAATTAEASSVGAVPCCGPVAIAPSLLTPIFFQRRRHELTVFLSPSSAYLLSSAFLDSFFLLSEICFAFGVPEVVVKFGAFGAG</sequence>
<gene>
    <name evidence="2" type="ORF">PIB30_032225</name>
</gene>
<accession>A0ABU6TBT9</accession>
<proteinExistence type="predicted"/>
<name>A0ABU6TBT9_9FABA</name>
<evidence type="ECO:0000313" key="2">
    <source>
        <dbReference type="EMBL" id="MED6146187.1"/>
    </source>
</evidence>
<comment type="caution">
    <text evidence="2">The sequence shown here is derived from an EMBL/GenBank/DDBJ whole genome shotgun (WGS) entry which is preliminary data.</text>
</comment>
<evidence type="ECO:0000256" key="1">
    <source>
        <dbReference type="SAM" id="MobiDB-lite"/>
    </source>
</evidence>
<evidence type="ECO:0000313" key="3">
    <source>
        <dbReference type="Proteomes" id="UP001341840"/>
    </source>
</evidence>
<keyword evidence="3" id="KW-1185">Reference proteome</keyword>
<reference evidence="2 3" key="1">
    <citation type="journal article" date="2023" name="Plants (Basel)">
        <title>Bridging the Gap: Combining Genomics and Transcriptomics Approaches to Understand Stylosanthes scabra, an Orphan Legume from the Brazilian Caatinga.</title>
        <authorList>
            <person name="Ferreira-Neto J.R.C."/>
            <person name="da Silva M.D."/>
            <person name="Binneck E."/>
            <person name="de Melo N.F."/>
            <person name="da Silva R.H."/>
            <person name="de Melo A.L.T.M."/>
            <person name="Pandolfi V."/>
            <person name="Bustamante F.O."/>
            <person name="Brasileiro-Vidal A.C."/>
            <person name="Benko-Iseppon A.M."/>
        </authorList>
    </citation>
    <scope>NUCLEOTIDE SEQUENCE [LARGE SCALE GENOMIC DNA]</scope>
    <source>
        <tissue evidence="2">Leaves</tissue>
    </source>
</reference>
<feature type="region of interest" description="Disordered" evidence="1">
    <location>
        <begin position="1"/>
        <end position="20"/>
    </location>
</feature>
<protein>
    <submittedName>
        <fullName evidence="2">Uncharacterized protein</fullName>
    </submittedName>
</protein>
<organism evidence="2 3">
    <name type="scientific">Stylosanthes scabra</name>
    <dbReference type="NCBI Taxonomy" id="79078"/>
    <lineage>
        <taxon>Eukaryota</taxon>
        <taxon>Viridiplantae</taxon>
        <taxon>Streptophyta</taxon>
        <taxon>Embryophyta</taxon>
        <taxon>Tracheophyta</taxon>
        <taxon>Spermatophyta</taxon>
        <taxon>Magnoliopsida</taxon>
        <taxon>eudicotyledons</taxon>
        <taxon>Gunneridae</taxon>
        <taxon>Pentapetalae</taxon>
        <taxon>rosids</taxon>
        <taxon>fabids</taxon>
        <taxon>Fabales</taxon>
        <taxon>Fabaceae</taxon>
        <taxon>Papilionoideae</taxon>
        <taxon>50 kb inversion clade</taxon>
        <taxon>dalbergioids sensu lato</taxon>
        <taxon>Dalbergieae</taxon>
        <taxon>Pterocarpus clade</taxon>
        <taxon>Stylosanthes</taxon>
    </lineage>
</organism>